<dbReference type="SUPFAM" id="SSF50249">
    <property type="entry name" value="Nucleic acid-binding proteins"/>
    <property type="match status" value="1"/>
</dbReference>
<dbReference type="InterPro" id="IPR050534">
    <property type="entry name" value="Coronavir_polyprotein_1ab"/>
</dbReference>
<dbReference type="InterPro" id="IPR041679">
    <property type="entry name" value="DNA2/NAM7-like_C"/>
</dbReference>
<gene>
    <name evidence="9" type="primary">LOC106167792</name>
</gene>
<evidence type="ECO:0000256" key="4">
    <source>
        <dbReference type="ARBA" id="ARBA00022806"/>
    </source>
</evidence>
<dbReference type="PANTHER" id="PTHR43788">
    <property type="entry name" value="DNA2/NAM7 HELICASE FAMILY MEMBER"/>
    <property type="match status" value="1"/>
</dbReference>
<feature type="region of interest" description="Disordered" evidence="6">
    <location>
        <begin position="610"/>
        <end position="629"/>
    </location>
</feature>
<dbReference type="GO" id="GO:0016787">
    <property type="term" value="F:hydrolase activity"/>
    <property type="evidence" value="ECO:0007669"/>
    <property type="project" value="UniProtKB-KW"/>
</dbReference>
<dbReference type="Pfam" id="PF00791">
    <property type="entry name" value="ZU5"/>
    <property type="match status" value="1"/>
</dbReference>
<dbReference type="STRING" id="7574.A0A2R2MN27"/>
<dbReference type="InterPro" id="IPR012340">
    <property type="entry name" value="NA-bd_OB-fold"/>
</dbReference>
<protein>
    <submittedName>
        <fullName evidence="9">Helicase with zinc finger domain 2-like</fullName>
    </submittedName>
</protein>
<evidence type="ECO:0000313" key="8">
    <source>
        <dbReference type="Proteomes" id="UP000085678"/>
    </source>
</evidence>
<comment type="similarity">
    <text evidence="1">Belongs to the DNA2/NAM7 helicase family.</text>
</comment>
<dbReference type="InterPro" id="IPR047187">
    <property type="entry name" value="SF1_C_Upf1"/>
</dbReference>
<proteinExistence type="inferred from homology"/>
<feature type="domain" description="ZU5" evidence="7">
    <location>
        <begin position="1376"/>
        <end position="1496"/>
    </location>
</feature>
<feature type="region of interest" description="Disordered" evidence="6">
    <location>
        <begin position="1709"/>
        <end position="1743"/>
    </location>
</feature>
<feature type="compositionally biased region" description="Low complexity" evidence="6">
    <location>
        <begin position="1347"/>
        <end position="1357"/>
    </location>
</feature>
<organism evidence="8 9">
    <name type="scientific">Lingula anatina</name>
    <name type="common">Brachiopod</name>
    <name type="synonym">Lingula unguis</name>
    <dbReference type="NCBI Taxonomy" id="7574"/>
    <lineage>
        <taxon>Eukaryota</taxon>
        <taxon>Metazoa</taxon>
        <taxon>Spiralia</taxon>
        <taxon>Lophotrochozoa</taxon>
        <taxon>Brachiopoda</taxon>
        <taxon>Linguliformea</taxon>
        <taxon>Lingulata</taxon>
        <taxon>Lingulida</taxon>
        <taxon>Linguloidea</taxon>
        <taxon>Lingulidae</taxon>
        <taxon>Lingula</taxon>
    </lineage>
</organism>
<dbReference type="InterPro" id="IPR000906">
    <property type="entry name" value="ZU5_dom"/>
</dbReference>
<dbReference type="GO" id="GO:0005524">
    <property type="term" value="F:ATP binding"/>
    <property type="evidence" value="ECO:0007669"/>
    <property type="project" value="UniProtKB-KW"/>
</dbReference>
<keyword evidence="5" id="KW-0067">ATP-binding</keyword>
<keyword evidence="2" id="KW-0547">Nucleotide-binding</keyword>
<dbReference type="Pfam" id="PF00773">
    <property type="entry name" value="RNB"/>
    <property type="match status" value="1"/>
</dbReference>
<dbReference type="Pfam" id="PF13086">
    <property type="entry name" value="AAA_11"/>
    <property type="match status" value="1"/>
</dbReference>
<evidence type="ECO:0000256" key="2">
    <source>
        <dbReference type="ARBA" id="ARBA00022741"/>
    </source>
</evidence>
<dbReference type="SMART" id="SM00955">
    <property type="entry name" value="RNB"/>
    <property type="match status" value="1"/>
</dbReference>
<keyword evidence="3" id="KW-0378">Hydrolase</keyword>
<dbReference type="InterPro" id="IPR001900">
    <property type="entry name" value="RNase_II/R"/>
</dbReference>
<reference evidence="9" key="1">
    <citation type="submission" date="2025-08" db="UniProtKB">
        <authorList>
            <consortium name="RefSeq"/>
        </authorList>
    </citation>
    <scope>IDENTIFICATION</scope>
    <source>
        <tissue evidence="9">Gonads</tissue>
    </source>
</reference>
<dbReference type="Proteomes" id="UP000085678">
    <property type="component" value="Unplaced"/>
</dbReference>
<dbReference type="Pfam" id="PF13087">
    <property type="entry name" value="AAA_12"/>
    <property type="match status" value="1"/>
</dbReference>
<dbReference type="Gene3D" id="3.40.50.300">
    <property type="entry name" value="P-loop containing nucleotide triphosphate hydrolases"/>
    <property type="match status" value="2"/>
</dbReference>
<feature type="compositionally biased region" description="Basic and acidic residues" evidence="6">
    <location>
        <begin position="1720"/>
        <end position="1743"/>
    </location>
</feature>
<dbReference type="InterPro" id="IPR027417">
    <property type="entry name" value="P-loop_NTPase"/>
</dbReference>
<keyword evidence="8" id="KW-1185">Reference proteome</keyword>
<evidence type="ECO:0000256" key="1">
    <source>
        <dbReference type="ARBA" id="ARBA00007913"/>
    </source>
</evidence>
<dbReference type="CDD" id="cd18808">
    <property type="entry name" value="SF1_C_Upf1"/>
    <property type="match status" value="1"/>
</dbReference>
<feature type="region of interest" description="Disordered" evidence="6">
    <location>
        <begin position="1336"/>
        <end position="1362"/>
    </location>
</feature>
<dbReference type="SMART" id="SM00218">
    <property type="entry name" value="ZU5"/>
    <property type="match status" value="1"/>
</dbReference>
<evidence type="ECO:0000256" key="6">
    <source>
        <dbReference type="SAM" id="MobiDB-lite"/>
    </source>
</evidence>
<dbReference type="InterPro" id="IPR041677">
    <property type="entry name" value="DNA2/NAM7_AAA_11"/>
</dbReference>
<dbReference type="OrthoDB" id="6287246at2759"/>
<dbReference type="PROSITE" id="PS51145">
    <property type="entry name" value="ZU5"/>
    <property type="match status" value="1"/>
</dbReference>
<dbReference type="GeneID" id="106167792"/>
<evidence type="ECO:0000256" key="3">
    <source>
        <dbReference type="ARBA" id="ARBA00022801"/>
    </source>
</evidence>
<dbReference type="GO" id="GO:0004540">
    <property type="term" value="F:RNA nuclease activity"/>
    <property type="evidence" value="ECO:0007669"/>
    <property type="project" value="InterPro"/>
</dbReference>
<dbReference type="Gene3D" id="2.60.220.30">
    <property type="match status" value="1"/>
</dbReference>
<dbReference type="GO" id="GO:0043139">
    <property type="term" value="F:5'-3' DNA helicase activity"/>
    <property type="evidence" value="ECO:0007669"/>
    <property type="project" value="TreeGrafter"/>
</dbReference>
<evidence type="ECO:0000313" key="9">
    <source>
        <dbReference type="RefSeq" id="XP_023931638.1"/>
    </source>
</evidence>
<sequence length="2025" mass="232664">MLPPRLSEDLCSLRSGEDKLTISVIFTINKDGLFTKEPSIVESVIFCDKNLNYNEVEQIIEDQTTTKEFFPVKMLYDLSHALRIKRLGTGAFFLYDADHLQDSSNFKSHQLVEEWMIEANKHVAGVLLKAYPDSTILVQHLPPREELYTIWKDNFKHFLPNMLYFDPHRLQLPCLGNVPQYVMPKVEIKEDIWKAIENAVNCDDWKTAFTLVCQEQKHPQHAHVLQQWFSIQMHRRVTCSAYVKPNEIVHSGMNIGPYTQFTSPVRRYIDLIVHRLLKAHLGNMASPYNSEAVQKICHLYNLGVLKQKHFSKDCDCLAYAFKLSSDPVRPHYTIVEAMEEDHILFRNPDYNFVPKRCETIKYASLSLQEKPELPEDNKARTVLAWGKRIYDQIPNESQALSVSQTELDTKRHVRQIAGRDWQIMLDKFMKGDQDGSKNFLQKIVKNVKRRQVDPYLTSESPGGGMIFDHFKQFSLLLKGGDVLKLFFTAEIERGFLRPRVQILSLTDQFHLCVHHKENPIICFEDMASKASKERYRDIDEYQQIWRPILSMESAYEAVKSDESFYINNVKITWIQDEKNNLPVYKGQFSLGKEFCKQRHIFFMKDVNGDEVEDSDADEDEDESDSEETNDLEHFSEYLCIICPRIPAAAQTYGEREQMGERDKGESYIWTGHGVITGVKEQGSYIHFKLHDKSCHPTEKMLQQPSVCTLEVIPKTSTDKRMEHAIENLDKASTLAKGIATGNLSDIDKTREGIKVPKEFIEDSQKKLERYIAKMNFSQKNAVTEALNSPFSLIQGPPGTGKTWTALNMLYILNEWNKQGLNNADPDTSPKILVCGPSNKSLDHLASMMMYHFNQKDKENICPNFVRVYSDTIVSQDFPVPTQPVHRRSWKKMSTNGDEEDDTEIDVHCIPQSLHYLIRECSNRYSKKILQFDEMFKTEPLLVTHEDVTKYKATVAKAEQEALQQAEVILCTCSVSGSQKLTGLNFRQLMIDEAAMCMEPETMVPIVASNAYQVILLGDHRQLRPVVPLKAASDLGLALSLFERYSYKAMMLKTQYRMHETICQFPSEKFYGGKLETDSSLKGKSPELEIWSGRDEPQAIVFCCTEGKETTLPVATREGSERSKSNEDEMKHVVRMYKNLVTKHNIEPSNIVVLSQYKAQVYAIKKELEKIIPYPNVSTVVGAQGGEWDYVLLSTVRSLPDYDILERPTLGWRKKNLGFIIDSNQVNVALTRAKKGLIIVGNDNLLKVDKVWKSLLEYYQEKGCVVNAEDFLPEEIEMPLIERPKRKTPKDQYEMFADRKKFIADLPPRFRNHEMFRDHVKPKMNLNEENYTDTEVASLSTSTGTINSSLSSQSRGTSTPGTPPCFDYESNIAGELYYYQFWVDEQGGILTLPGTGVSLYVPPGALESQTLITLGITRREQDKLPVGPDQAQTSPVVFCEPHGLMFKKMIFLTISHCIPDVHGLNTQKNIWSSETGFDECCDWKLLKDNYFSMFLHNRCIIGLHHFTKHSTSCNKKKMQVQAYGQLYDVERRKLNLNVHCIADLPDEREKLEKEMSKLQFKYLDYRCIIVYLCEHHKECSGLCLEIGEFENCWKLTRKEDHIQEVSYLDLVEDIDTRAVFRLEPADGQCPSVIECEIKIYKAQLENDDNTCKKIVITKMLKELLMAGDSLKALPNGNHSEYRNLVSNHNAKRDENTQRKEAFEQSLEYGEMNGNSELPYEGPRKPQNEETTRKELEESFTRRGDSVSEHINSHYQLMPNGTLQTAVKSPDVRPKVRQGEHDSRRELPYTVELAESVSGSVNPEISLEQSFEGSLVQYGAAHGQQYAAQSDSQFITCELWDSLSDEFKKVNVWGGILKHLNGPPNCPIPYVVTMEVIFNTLLKGDVRRLYLLCMDLCNEALLEGDIINQVKEACRYKLEKLKIISSFRYLICTMNPEMMRNHLVAAGMIEHYEEDQFNGPMTEANRKLLNVILKAEMDKRPYSTLRKALLDENLSDCANKLKVREAELHQFFYPHSPQHILRVGSHA</sequence>
<dbReference type="InParanoid" id="A0A2R2MN27"/>
<accession>A0A2R2MN27</accession>
<dbReference type="KEGG" id="lak:106167792"/>
<dbReference type="SUPFAM" id="SSF52540">
    <property type="entry name" value="P-loop containing nucleoside triphosphate hydrolases"/>
    <property type="match status" value="1"/>
</dbReference>
<evidence type="ECO:0000259" key="7">
    <source>
        <dbReference type="PROSITE" id="PS51145"/>
    </source>
</evidence>
<keyword evidence="4" id="KW-0347">Helicase</keyword>
<dbReference type="PANTHER" id="PTHR43788:SF16">
    <property type="entry name" value="HELICASE WITH ZINC FINGER 2"/>
    <property type="match status" value="1"/>
</dbReference>
<name>A0A2R2MN27_LINAN</name>
<evidence type="ECO:0000256" key="5">
    <source>
        <dbReference type="ARBA" id="ARBA00022840"/>
    </source>
</evidence>
<dbReference type="GO" id="GO:0003723">
    <property type="term" value="F:RNA binding"/>
    <property type="evidence" value="ECO:0007669"/>
    <property type="project" value="InterPro"/>
</dbReference>
<feature type="compositionally biased region" description="Polar residues" evidence="6">
    <location>
        <begin position="1336"/>
        <end position="1346"/>
    </location>
</feature>
<dbReference type="RefSeq" id="XP_023931638.1">
    <property type="nucleotide sequence ID" value="XM_024075870.1"/>
</dbReference>
<dbReference type="FunFam" id="3.40.50.300:FF:001313">
    <property type="entry name" value="Helicase with zinc finger domain 2"/>
    <property type="match status" value="1"/>
</dbReference>